<protein>
    <recommendedName>
        <fullName evidence="3">Histone-lysine N-methyltransferase SETMAR</fullName>
    </recommendedName>
</protein>
<dbReference type="OrthoDB" id="6753549at2759"/>
<accession>A0A4Y2QNM8</accession>
<dbReference type="InterPro" id="IPR036397">
    <property type="entry name" value="RNaseH_sf"/>
</dbReference>
<dbReference type="GO" id="GO:0003676">
    <property type="term" value="F:nucleic acid binding"/>
    <property type="evidence" value="ECO:0007669"/>
    <property type="project" value="InterPro"/>
</dbReference>
<dbReference type="InterPro" id="IPR052709">
    <property type="entry name" value="Transposase-MT_Hybrid"/>
</dbReference>
<sequence>MLSQGILLLHDNARPHSAGVTQNLIQQFGWEQFDHRPYSPDRAPSDCHLFLNLKRDFGGRSFDSDDDSKTVFSSGCLHWRHLSLKRV</sequence>
<evidence type="ECO:0000313" key="2">
    <source>
        <dbReference type="Proteomes" id="UP000499080"/>
    </source>
</evidence>
<proteinExistence type="predicted"/>
<dbReference type="Gene3D" id="3.30.420.10">
    <property type="entry name" value="Ribonuclease H-like superfamily/Ribonuclease H"/>
    <property type="match status" value="1"/>
</dbReference>
<evidence type="ECO:0000313" key="1">
    <source>
        <dbReference type="EMBL" id="GBN64886.1"/>
    </source>
</evidence>
<dbReference type="PANTHER" id="PTHR46060">
    <property type="entry name" value="MARINER MOS1 TRANSPOSASE-LIKE PROTEIN"/>
    <property type="match status" value="1"/>
</dbReference>
<organism evidence="1 2">
    <name type="scientific">Araneus ventricosus</name>
    <name type="common">Orbweaver spider</name>
    <name type="synonym">Epeira ventricosa</name>
    <dbReference type="NCBI Taxonomy" id="182803"/>
    <lineage>
        <taxon>Eukaryota</taxon>
        <taxon>Metazoa</taxon>
        <taxon>Ecdysozoa</taxon>
        <taxon>Arthropoda</taxon>
        <taxon>Chelicerata</taxon>
        <taxon>Arachnida</taxon>
        <taxon>Araneae</taxon>
        <taxon>Araneomorphae</taxon>
        <taxon>Entelegynae</taxon>
        <taxon>Araneoidea</taxon>
        <taxon>Araneidae</taxon>
        <taxon>Araneus</taxon>
    </lineage>
</organism>
<dbReference type="Proteomes" id="UP000499080">
    <property type="component" value="Unassembled WGS sequence"/>
</dbReference>
<comment type="caution">
    <text evidence="1">The sequence shown here is derived from an EMBL/GenBank/DDBJ whole genome shotgun (WGS) entry which is preliminary data.</text>
</comment>
<reference evidence="1 2" key="1">
    <citation type="journal article" date="2019" name="Sci. Rep.">
        <title>Orb-weaving spider Araneus ventricosus genome elucidates the spidroin gene catalogue.</title>
        <authorList>
            <person name="Kono N."/>
            <person name="Nakamura H."/>
            <person name="Ohtoshi R."/>
            <person name="Moran D.A.P."/>
            <person name="Shinohara A."/>
            <person name="Yoshida Y."/>
            <person name="Fujiwara M."/>
            <person name="Mori M."/>
            <person name="Tomita M."/>
            <person name="Arakawa K."/>
        </authorList>
    </citation>
    <scope>NUCLEOTIDE SEQUENCE [LARGE SCALE GENOMIC DNA]</scope>
</reference>
<dbReference type="EMBL" id="BGPR01014360">
    <property type="protein sequence ID" value="GBN64886.1"/>
    <property type="molecule type" value="Genomic_DNA"/>
</dbReference>
<gene>
    <name evidence="1" type="ORF">AVEN_7506_1</name>
</gene>
<evidence type="ECO:0008006" key="3">
    <source>
        <dbReference type="Google" id="ProtNLM"/>
    </source>
</evidence>
<dbReference type="AlphaFoldDB" id="A0A4Y2QNM8"/>
<name>A0A4Y2QNM8_ARAVE</name>
<dbReference type="PANTHER" id="PTHR46060:SF1">
    <property type="entry name" value="MARINER MOS1 TRANSPOSASE-LIKE PROTEIN"/>
    <property type="match status" value="1"/>
</dbReference>
<keyword evidence="2" id="KW-1185">Reference proteome</keyword>